<proteinExistence type="inferred from homology"/>
<dbReference type="AlphaFoldDB" id="A0A934X578"/>
<feature type="binding site" evidence="14">
    <location>
        <begin position="132"/>
        <end position="138"/>
    </location>
    <ligand>
        <name>ATP</name>
        <dbReference type="ChEBI" id="CHEBI:30616"/>
    </ligand>
</feature>
<keyword evidence="6 14" id="KW-0132">Cell division</keyword>
<dbReference type="GO" id="GO:0005524">
    <property type="term" value="F:ATP binding"/>
    <property type="evidence" value="ECO:0007669"/>
    <property type="project" value="UniProtKB-UniRule"/>
</dbReference>
<dbReference type="Pfam" id="PF08245">
    <property type="entry name" value="Mur_ligase_M"/>
    <property type="match status" value="1"/>
</dbReference>
<evidence type="ECO:0000313" key="19">
    <source>
        <dbReference type="Proteomes" id="UP000718281"/>
    </source>
</evidence>
<evidence type="ECO:0000256" key="3">
    <source>
        <dbReference type="ARBA" id="ARBA00012211"/>
    </source>
</evidence>
<evidence type="ECO:0000256" key="5">
    <source>
        <dbReference type="ARBA" id="ARBA00022598"/>
    </source>
</evidence>
<evidence type="ECO:0000256" key="13">
    <source>
        <dbReference type="ARBA" id="ARBA00047833"/>
    </source>
</evidence>
<evidence type="ECO:0000256" key="12">
    <source>
        <dbReference type="ARBA" id="ARBA00023316"/>
    </source>
</evidence>
<dbReference type="GO" id="GO:0071555">
    <property type="term" value="P:cell wall organization"/>
    <property type="evidence" value="ECO:0007669"/>
    <property type="project" value="UniProtKB-KW"/>
</dbReference>
<feature type="domain" description="Mur ligase N-terminal catalytic" evidence="15">
    <location>
        <begin position="27"/>
        <end position="123"/>
    </location>
</feature>
<keyword evidence="4 14" id="KW-0963">Cytoplasm</keyword>
<dbReference type="EC" id="6.3.2.8" evidence="3 14"/>
<dbReference type="HAMAP" id="MF_00046">
    <property type="entry name" value="MurC"/>
    <property type="match status" value="1"/>
</dbReference>
<evidence type="ECO:0000313" key="18">
    <source>
        <dbReference type="EMBL" id="MBK6300615.1"/>
    </source>
</evidence>
<comment type="similarity">
    <text evidence="14">Belongs to the MurCDEF family.</text>
</comment>
<comment type="function">
    <text evidence="14">Cell wall formation.</text>
</comment>
<evidence type="ECO:0000259" key="16">
    <source>
        <dbReference type="Pfam" id="PF02875"/>
    </source>
</evidence>
<comment type="caution">
    <text evidence="18">The sequence shown here is derived from an EMBL/GenBank/DDBJ whole genome shotgun (WGS) entry which is preliminary data.</text>
</comment>
<feature type="domain" description="Mur ligase C-terminal" evidence="16">
    <location>
        <begin position="345"/>
        <end position="478"/>
    </location>
</feature>
<evidence type="ECO:0000259" key="17">
    <source>
        <dbReference type="Pfam" id="PF08245"/>
    </source>
</evidence>
<keyword evidence="8 14" id="KW-0067">ATP-binding</keyword>
<organism evidence="18 19">
    <name type="scientific">Candidatus Phosphoribacter hodrii</name>
    <dbReference type="NCBI Taxonomy" id="2953743"/>
    <lineage>
        <taxon>Bacteria</taxon>
        <taxon>Bacillati</taxon>
        <taxon>Actinomycetota</taxon>
        <taxon>Actinomycetes</taxon>
        <taxon>Micrococcales</taxon>
        <taxon>Dermatophilaceae</taxon>
        <taxon>Candidatus Phosphoribacter</taxon>
    </lineage>
</organism>
<keyword evidence="10 14" id="KW-0573">Peptidoglycan synthesis</keyword>
<dbReference type="SUPFAM" id="SSF53623">
    <property type="entry name" value="MurD-like peptide ligases, catalytic domain"/>
    <property type="match status" value="1"/>
</dbReference>
<evidence type="ECO:0000256" key="1">
    <source>
        <dbReference type="ARBA" id="ARBA00004496"/>
    </source>
</evidence>
<feature type="domain" description="Mur ligase central" evidence="17">
    <location>
        <begin position="130"/>
        <end position="311"/>
    </location>
</feature>
<dbReference type="SUPFAM" id="SSF53244">
    <property type="entry name" value="MurD-like peptide ligases, peptide-binding domain"/>
    <property type="match status" value="1"/>
</dbReference>
<protein>
    <recommendedName>
        <fullName evidence="3 14">UDP-N-acetylmuramate--L-alanine ligase</fullName>
        <ecNumber evidence="3 14">6.3.2.8</ecNumber>
    </recommendedName>
    <alternativeName>
        <fullName evidence="14">UDP-N-acetylmuramoyl-L-alanine synthetase</fullName>
    </alternativeName>
</protein>
<dbReference type="GO" id="GO:0008763">
    <property type="term" value="F:UDP-N-acetylmuramate-L-alanine ligase activity"/>
    <property type="evidence" value="ECO:0007669"/>
    <property type="project" value="UniProtKB-UniRule"/>
</dbReference>
<dbReference type="InterPro" id="IPR036615">
    <property type="entry name" value="Mur_ligase_C_dom_sf"/>
</dbReference>
<dbReference type="NCBIfam" id="TIGR01082">
    <property type="entry name" value="murC"/>
    <property type="match status" value="1"/>
</dbReference>
<keyword evidence="9 14" id="KW-0133">Cell shape</keyword>
<dbReference type="GO" id="GO:0005737">
    <property type="term" value="C:cytoplasm"/>
    <property type="evidence" value="ECO:0007669"/>
    <property type="project" value="UniProtKB-SubCell"/>
</dbReference>
<gene>
    <name evidence="14" type="primary">murC</name>
    <name evidence="18" type="ORF">IPF40_06035</name>
</gene>
<name>A0A934X578_9MICO</name>
<dbReference type="GO" id="GO:0051301">
    <property type="term" value="P:cell division"/>
    <property type="evidence" value="ECO:0007669"/>
    <property type="project" value="UniProtKB-KW"/>
</dbReference>
<evidence type="ECO:0000259" key="15">
    <source>
        <dbReference type="Pfam" id="PF01225"/>
    </source>
</evidence>
<dbReference type="Pfam" id="PF01225">
    <property type="entry name" value="Mur_ligase"/>
    <property type="match status" value="1"/>
</dbReference>
<reference evidence="18 19" key="1">
    <citation type="submission" date="2020-10" db="EMBL/GenBank/DDBJ databases">
        <title>Connecting structure to function with the recovery of over 1000 high-quality activated sludge metagenome-assembled genomes encoding full-length rRNA genes using long-read sequencing.</title>
        <authorList>
            <person name="Singleton C.M."/>
            <person name="Petriglieri F."/>
            <person name="Kristensen J.M."/>
            <person name="Kirkegaard R.H."/>
            <person name="Michaelsen T.Y."/>
            <person name="Andersen M.H."/>
            <person name="Karst S.M."/>
            <person name="Dueholm M.S."/>
            <person name="Nielsen P.H."/>
            <person name="Albertsen M."/>
        </authorList>
    </citation>
    <scope>NUCLEOTIDE SEQUENCE [LARGE SCALE GENOMIC DNA]</scope>
    <source>
        <strain evidence="18">AalE_18-Q3-R2-46_BAT3C.188</strain>
    </source>
</reference>
<evidence type="ECO:0000256" key="2">
    <source>
        <dbReference type="ARBA" id="ARBA00004752"/>
    </source>
</evidence>
<dbReference type="SUPFAM" id="SSF51984">
    <property type="entry name" value="MurCD N-terminal domain"/>
    <property type="match status" value="1"/>
</dbReference>
<dbReference type="InterPro" id="IPR005758">
    <property type="entry name" value="UDP-N-AcMur_Ala_ligase_MurC"/>
</dbReference>
<keyword evidence="12 14" id="KW-0961">Cell wall biogenesis/degradation</keyword>
<dbReference type="InterPro" id="IPR013221">
    <property type="entry name" value="Mur_ligase_cen"/>
</dbReference>
<dbReference type="Gene3D" id="3.40.50.720">
    <property type="entry name" value="NAD(P)-binding Rossmann-like Domain"/>
    <property type="match status" value="1"/>
</dbReference>
<evidence type="ECO:0000256" key="10">
    <source>
        <dbReference type="ARBA" id="ARBA00022984"/>
    </source>
</evidence>
<sequence length="500" mass="51096">MTLSSGLPPTRFDYAAPVPPIAALGAVHLIGIGGAGMSAIARMLLARGLLVTGSDSRESASVDALTRDGIGIRIGQDAANVTGVQTVVVSSAIREDNPELAAARAAGLRVMHRSQALAALAADSPVRIAIAGANGKTTTSSMLAVVLTLAGRDPSYAVGGDPVQLDANARAGTGEEFVIEADESDGSFVGYHPQVALVTSVQPDHLDFYGTAEAVEAGYRAFVDTLEPGGPLVACLDDPGARRLADLARSQGRRVVGYGFSADAQVRLSDARLGGLGAEATIEVDDAAYPMRLSVPGEHNLLNAAGVLAVALFAVVASEPHGAGRSPERVIGWLDLLSRFSGVRRRFERVGEAVGVVVVDDYAHNPAKVRAAVATGRGAVEAGGRLVVVFQPHLYSRTRDFAAEFGAALAPADVVVVTDVYAAREDPLPGVTGALVADAVRGVRAGVQVEFVPALGDVVPALTGLVAPGDLVLTVGAGDITSIGPALLLALGARSIREGQ</sequence>
<dbReference type="InterPro" id="IPR000713">
    <property type="entry name" value="Mur_ligase_N"/>
</dbReference>
<dbReference type="Gene3D" id="3.90.190.20">
    <property type="entry name" value="Mur ligase, C-terminal domain"/>
    <property type="match status" value="1"/>
</dbReference>
<dbReference type="PANTHER" id="PTHR43445:SF3">
    <property type="entry name" value="UDP-N-ACETYLMURAMATE--L-ALANINE LIGASE"/>
    <property type="match status" value="1"/>
</dbReference>
<evidence type="ECO:0000256" key="7">
    <source>
        <dbReference type="ARBA" id="ARBA00022741"/>
    </source>
</evidence>
<keyword evidence="5 14" id="KW-0436">Ligase</keyword>
<dbReference type="Proteomes" id="UP000718281">
    <property type="component" value="Unassembled WGS sequence"/>
</dbReference>
<dbReference type="InterPro" id="IPR036565">
    <property type="entry name" value="Mur-like_cat_sf"/>
</dbReference>
<dbReference type="InterPro" id="IPR050061">
    <property type="entry name" value="MurCDEF_pg_biosynth"/>
</dbReference>
<dbReference type="EMBL" id="JADIXZ010000004">
    <property type="protein sequence ID" value="MBK6300615.1"/>
    <property type="molecule type" value="Genomic_DNA"/>
</dbReference>
<comment type="pathway">
    <text evidence="2 14">Cell wall biogenesis; peptidoglycan biosynthesis.</text>
</comment>
<dbReference type="PANTHER" id="PTHR43445">
    <property type="entry name" value="UDP-N-ACETYLMURAMATE--L-ALANINE LIGASE-RELATED"/>
    <property type="match status" value="1"/>
</dbReference>
<dbReference type="GO" id="GO:0009252">
    <property type="term" value="P:peptidoglycan biosynthetic process"/>
    <property type="evidence" value="ECO:0007669"/>
    <property type="project" value="UniProtKB-UniRule"/>
</dbReference>
<evidence type="ECO:0000256" key="9">
    <source>
        <dbReference type="ARBA" id="ARBA00022960"/>
    </source>
</evidence>
<dbReference type="GO" id="GO:0008360">
    <property type="term" value="P:regulation of cell shape"/>
    <property type="evidence" value="ECO:0007669"/>
    <property type="project" value="UniProtKB-KW"/>
</dbReference>
<evidence type="ECO:0000256" key="4">
    <source>
        <dbReference type="ARBA" id="ARBA00022490"/>
    </source>
</evidence>
<comment type="subcellular location">
    <subcellularLocation>
        <location evidence="1 14">Cytoplasm</location>
    </subcellularLocation>
</comment>
<dbReference type="Gene3D" id="3.40.1190.10">
    <property type="entry name" value="Mur-like, catalytic domain"/>
    <property type="match status" value="1"/>
</dbReference>
<evidence type="ECO:0000256" key="11">
    <source>
        <dbReference type="ARBA" id="ARBA00023306"/>
    </source>
</evidence>
<keyword evidence="7 14" id="KW-0547">Nucleotide-binding</keyword>
<dbReference type="Pfam" id="PF02875">
    <property type="entry name" value="Mur_ligase_C"/>
    <property type="match status" value="1"/>
</dbReference>
<evidence type="ECO:0000256" key="6">
    <source>
        <dbReference type="ARBA" id="ARBA00022618"/>
    </source>
</evidence>
<evidence type="ECO:0000256" key="8">
    <source>
        <dbReference type="ARBA" id="ARBA00022840"/>
    </source>
</evidence>
<dbReference type="InterPro" id="IPR004101">
    <property type="entry name" value="Mur_ligase_C"/>
</dbReference>
<keyword evidence="11 14" id="KW-0131">Cell cycle</keyword>
<comment type="catalytic activity">
    <reaction evidence="13 14">
        <text>UDP-N-acetyl-alpha-D-muramate + L-alanine + ATP = UDP-N-acetyl-alpha-D-muramoyl-L-alanine + ADP + phosphate + H(+)</text>
        <dbReference type="Rhea" id="RHEA:23372"/>
        <dbReference type="ChEBI" id="CHEBI:15378"/>
        <dbReference type="ChEBI" id="CHEBI:30616"/>
        <dbReference type="ChEBI" id="CHEBI:43474"/>
        <dbReference type="ChEBI" id="CHEBI:57972"/>
        <dbReference type="ChEBI" id="CHEBI:70757"/>
        <dbReference type="ChEBI" id="CHEBI:83898"/>
        <dbReference type="ChEBI" id="CHEBI:456216"/>
        <dbReference type="EC" id="6.3.2.8"/>
    </reaction>
</comment>
<evidence type="ECO:0000256" key="14">
    <source>
        <dbReference type="HAMAP-Rule" id="MF_00046"/>
    </source>
</evidence>
<accession>A0A934X578</accession>